<dbReference type="OMA" id="MEMSWIV"/>
<reference evidence="1" key="2">
    <citation type="submission" date="2022-03" db="EMBL/GenBank/DDBJ databases">
        <title>Draft title - Genomic analysis of global carrot germplasm unveils the trajectory of domestication and the origin of high carotenoid orange carrot.</title>
        <authorList>
            <person name="Iorizzo M."/>
            <person name="Ellison S."/>
            <person name="Senalik D."/>
            <person name="Macko-Podgorni A."/>
            <person name="Grzebelus D."/>
            <person name="Bostan H."/>
            <person name="Rolling W."/>
            <person name="Curaba J."/>
            <person name="Simon P."/>
        </authorList>
    </citation>
    <scope>NUCLEOTIDE SEQUENCE</scope>
    <source>
        <tissue evidence="1">Leaf</tissue>
    </source>
</reference>
<organism evidence="1 2">
    <name type="scientific">Daucus carota subsp. sativus</name>
    <name type="common">Carrot</name>
    <dbReference type="NCBI Taxonomy" id="79200"/>
    <lineage>
        <taxon>Eukaryota</taxon>
        <taxon>Viridiplantae</taxon>
        <taxon>Streptophyta</taxon>
        <taxon>Embryophyta</taxon>
        <taxon>Tracheophyta</taxon>
        <taxon>Spermatophyta</taxon>
        <taxon>Magnoliopsida</taxon>
        <taxon>eudicotyledons</taxon>
        <taxon>Gunneridae</taxon>
        <taxon>Pentapetalae</taxon>
        <taxon>asterids</taxon>
        <taxon>campanulids</taxon>
        <taxon>Apiales</taxon>
        <taxon>Apiaceae</taxon>
        <taxon>Apioideae</taxon>
        <taxon>Scandiceae</taxon>
        <taxon>Daucinae</taxon>
        <taxon>Daucus</taxon>
        <taxon>Daucus sect. Daucus</taxon>
    </lineage>
</organism>
<dbReference type="AlphaFoldDB" id="A0A175YME5"/>
<dbReference type="KEGG" id="dcr:108198197"/>
<dbReference type="Gene3D" id="3.30.465.10">
    <property type="match status" value="1"/>
</dbReference>
<evidence type="ECO:0000313" key="2">
    <source>
        <dbReference type="Proteomes" id="UP000077755"/>
    </source>
</evidence>
<accession>A0A175YME5</accession>
<protein>
    <submittedName>
        <fullName evidence="1">Uncharacterized protein</fullName>
    </submittedName>
</protein>
<sequence>MVIFTQALKSCNDVFWSVRGGIALNYGIVLAWQIKLVPVPGTVTVSNVKRKIEQNATNLVHKYQTFAPSTNRNLFLRAQISPENLNTDGRKKTVAVYFQALYLGKASGVEKIMQNSFPELGLVNQDCLEISWAKSALWFAGDVGFPKGDSLQQLLNRGLAPEQYIKAKSDYIEEPTSIKGLEQIWLRLMEMEQGATNLVMIPYAGKMSTILEGVIPFPHRAGHLYMLLQEVYWNGNTRVDFQNKRLSWLRSLSNDLSPYVSSNPRRSYINYNDLDLGVGNSSYEEAST</sequence>
<evidence type="ECO:0000313" key="1">
    <source>
        <dbReference type="EMBL" id="WOH11755.1"/>
    </source>
</evidence>
<reference evidence="1" key="1">
    <citation type="journal article" date="2016" name="Nat. Genet.">
        <title>A high-quality carrot genome assembly provides new insights into carotenoid accumulation and asterid genome evolution.</title>
        <authorList>
            <person name="Iorizzo M."/>
            <person name="Ellison S."/>
            <person name="Senalik D."/>
            <person name="Zeng P."/>
            <person name="Satapoomin P."/>
            <person name="Huang J."/>
            <person name="Bowman M."/>
            <person name="Iovene M."/>
            <person name="Sanseverino W."/>
            <person name="Cavagnaro P."/>
            <person name="Yildiz M."/>
            <person name="Macko-Podgorni A."/>
            <person name="Moranska E."/>
            <person name="Grzebelus E."/>
            <person name="Grzebelus D."/>
            <person name="Ashrafi H."/>
            <person name="Zheng Z."/>
            <person name="Cheng S."/>
            <person name="Spooner D."/>
            <person name="Van Deynze A."/>
            <person name="Simon P."/>
        </authorList>
    </citation>
    <scope>NUCLEOTIDE SEQUENCE</scope>
    <source>
        <tissue evidence="1">Leaf</tissue>
    </source>
</reference>
<dbReference type="PANTHER" id="PTHR32448">
    <property type="entry name" value="OS08G0158400 PROTEIN"/>
    <property type="match status" value="1"/>
</dbReference>
<name>A0A175YME5_DAUCS</name>
<proteinExistence type="predicted"/>
<dbReference type="Gene3D" id="3.40.462.20">
    <property type="match status" value="1"/>
</dbReference>
<dbReference type="Gramene" id="KZM84420">
    <property type="protein sequence ID" value="KZM84420"/>
    <property type="gene ID" value="DCAR_028158"/>
</dbReference>
<keyword evidence="2" id="KW-1185">Reference proteome</keyword>
<gene>
    <name evidence="1" type="ORF">DCAR_0831246</name>
</gene>
<dbReference type="EMBL" id="CP093350">
    <property type="protein sequence ID" value="WOH11755.1"/>
    <property type="molecule type" value="Genomic_DNA"/>
</dbReference>
<dbReference type="Proteomes" id="UP000077755">
    <property type="component" value="Chromosome 8"/>
</dbReference>
<dbReference type="OrthoDB" id="407275at2759"/>
<dbReference type="InterPro" id="IPR016169">
    <property type="entry name" value="FAD-bd_PCMH_sub2"/>
</dbReference>